<gene>
    <name evidence="1" type="ORF">NDU88_008719</name>
</gene>
<sequence>MWLLRHSLQPAGFVTEARSTCSDFSRPAGYKTPLIVLDFPKETCDFAQLLSRVSNEVLDYSVANREKPYFILGRYA</sequence>
<comment type="caution">
    <text evidence="1">The sequence shown here is derived from an EMBL/GenBank/DDBJ whole genome shotgun (WGS) entry which is preliminary data.</text>
</comment>
<proteinExistence type="predicted"/>
<dbReference type="Proteomes" id="UP001066276">
    <property type="component" value="Chromosome 7"/>
</dbReference>
<name>A0AAV7PQ99_PLEWA</name>
<evidence type="ECO:0000313" key="2">
    <source>
        <dbReference type="Proteomes" id="UP001066276"/>
    </source>
</evidence>
<protein>
    <submittedName>
        <fullName evidence="1">Uncharacterized protein</fullName>
    </submittedName>
</protein>
<organism evidence="1 2">
    <name type="scientific">Pleurodeles waltl</name>
    <name type="common">Iberian ribbed newt</name>
    <dbReference type="NCBI Taxonomy" id="8319"/>
    <lineage>
        <taxon>Eukaryota</taxon>
        <taxon>Metazoa</taxon>
        <taxon>Chordata</taxon>
        <taxon>Craniata</taxon>
        <taxon>Vertebrata</taxon>
        <taxon>Euteleostomi</taxon>
        <taxon>Amphibia</taxon>
        <taxon>Batrachia</taxon>
        <taxon>Caudata</taxon>
        <taxon>Salamandroidea</taxon>
        <taxon>Salamandridae</taxon>
        <taxon>Pleurodelinae</taxon>
        <taxon>Pleurodeles</taxon>
    </lineage>
</organism>
<reference evidence="1" key="1">
    <citation type="journal article" date="2022" name="bioRxiv">
        <title>Sequencing and chromosome-scale assembly of the giantPleurodeles waltlgenome.</title>
        <authorList>
            <person name="Brown T."/>
            <person name="Elewa A."/>
            <person name="Iarovenko S."/>
            <person name="Subramanian E."/>
            <person name="Araus A.J."/>
            <person name="Petzold A."/>
            <person name="Susuki M."/>
            <person name="Suzuki K.-i.T."/>
            <person name="Hayashi T."/>
            <person name="Toyoda A."/>
            <person name="Oliveira C."/>
            <person name="Osipova E."/>
            <person name="Leigh N.D."/>
            <person name="Simon A."/>
            <person name="Yun M.H."/>
        </authorList>
    </citation>
    <scope>NUCLEOTIDE SEQUENCE</scope>
    <source>
        <strain evidence="1">20211129_DDA</strain>
        <tissue evidence="1">Liver</tissue>
    </source>
</reference>
<dbReference type="AlphaFoldDB" id="A0AAV7PQ99"/>
<dbReference type="EMBL" id="JANPWB010000011">
    <property type="protein sequence ID" value="KAJ1130366.1"/>
    <property type="molecule type" value="Genomic_DNA"/>
</dbReference>
<keyword evidence="2" id="KW-1185">Reference proteome</keyword>
<accession>A0AAV7PQ99</accession>
<evidence type="ECO:0000313" key="1">
    <source>
        <dbReference type="EMBL" id="KAJ1130366.1"/>
    </source>
</evidence>